<feature type="compositionally biased region" description="Basic and acidic residues" evidence="1">
    <location>
        <begin position="20"/>
        <end position="124"/>
    </location>
</feature>
<protein>
    <submittedName>
        <fullName evidence="2">Uncharacterized protein</fullName>
    </submittedName>
</protein>
<feature type="compositionally biased region" description="Low complexity" evidence="1">
    <location>
        <begin position="317"/>
        <end position="334"/>
    </location>
</feature>
<dbReference type="EMBL" id="WKFB01000352">
    <property type="protein sequence ID" value="KAF6725819.1"/>
    <property type="molecule type" value="Genomic_DNA"/>
</dbReference>
<evidence type="ECO:0000313" key="2">
    <source>
        <dbReference type="EMBL" id="KAF6725819.1"/>
    </source>
</evidence>
<dbReference type="AlphaFoldDB" id="A0A834F9B5"/>
<comment type="caution">
    <text evidence="2">The sequence shown here is derived from an EMBL/GenBank/DDBJ whole genome shotgun (WGS) entry which is preliminary data.</text>
</comment>
<feature type="region of interest" description="Disordered" evidence="1">
    <location>
        <begin position="155"/>
        <end position="195"/>
    </location>
</feature>
<gene>
    <name evidence="2" type="ORF">FQA47_007670</name>
</gene>
<evidence type="ECO:0000256" key="1">
    <source>
        <dbReference type="SAM" id="MobiDB-lite"/>
    </source>
</evidence>
<feature type="compositionally biased region" description="Polar residues" evidence="1">
    <location>
        <begin position="285"/>
        <end position="299"/>
    </location>
</feature>
<feature type="compositionally biased region" description="Acidic residues" evidence="1">
    <location>
        <begin position="304"/>
        <end position="315"/>
    </location>
</feature>
<feature type="compositionally biased region" description="Polar residues" evidence="1">
    <location>
        <begin position="155"/>
        <end position="166"/>
    </location>
</feature>
<feature type="region of interest" description="Disordered" evidence="1">
    <location>
        <begin position="1"/>
        <end position="124"/>
    </location>
</feature>
<evidence type="ECO:0000313" key="3">
    <source>
        <dbReference type="Proteomes" id="UP000646548"/>
    </source>
</evidence>
<feature type="region of interest" description="Disordered" evidence="1">
    <location>
        <begin position="277"/>
        <end position="334"/>
    </location>
</feature>
<feature type="region of interest" description="Disordered" evidence="1">
    <location>
        <begin position="208"/>
        <end position="260"/>
    </location>
</feature>
<sequence length="351" mass="39429">MKLCGDETFGIEASRQVPPQRREEELLGTQRREEELLSTQRREEELLSTQRREEELLGTQRREEELLGTQRREEELIGTQRREEELIGTQRREEELIGTQRREEEFLGTQRREEEFLGTQRREEEFLESPDFYANSPTPSLLEFLQNLCGESDSAENTRFTQQTTPPHIDYETGVSLTDHPDVTKNGESTTPQPEFALTPIEDALHRMQNGDDLGSSTFIVGSPTPSPSELLLNRCGESDPLENTRFNEPTPSQVLSHDEGERVCAGEDEIYRATQPLEIASDQPLETEQTSTYPSSGFQEGYGLDEEAANDDEGVSPSTSPSPASTPDASAATVVPSLLNLFSGFAARRS</sequence>
<proteinExistence type="predicted"/>
<dbReference type="Proteomes" id="UP000646548">
    <property type="component" value="Unassembled WGS sequence"/>
</dbReference>
<accession>A0A834F9B5</accession>
<feature type="compositionally biased region" description="Polar residues" evidence="1">
    <location>
        <begin position="245"/>
        <end position="256"/>
    </location>
</feature>
<reference evidence="2" key="1">
    <citation type="journal article" name="BMC Genomics">
        <title>Long-read sequencing and de novo genome assembly of marine medaka (Oryzias melastigma).</title>
        <authorList>
            <person name="Liang P."/>
            <person name="Saqib H.S.A."/>
            <person name="Ni X."/>
            <person name="Shen Y."/>
        </authorList>
    </citation>
    <scope>NUCLEOTIDE SEQUENCE</scope>
    <source>
        <strain evidence="2">Bigg-433</strain>
    </source>
</reference>
<organism evidence="2 3">
    <name type="scientific">Oryzias melastigma</name>
    <name type="common">Marine medaka</name>
    <dbReference type="NCBI Taxonomy" id="30732"/>
    <lineage>
        <taxon>Eukaryota</taxon>
        <taxon>Metazoa</taxon>
        <taxon>Chordata</taxon>
        <taxon>Craniata</taxon>
        <taxon>Vertebrata</taxon>
        <taxon>Euteleostomi</taxon>
        <taxon>Actinopterygii</taxon>
        <taxon>Neopterygii</taxon>
        <taxon>Teleostei</taxon>
        <taxon>Neoteleostei</taxon>
        <taxon>Acanthomorphata</taxon>
        <taxon>Ovalentaria</taxon>
        <taxon>Atherinomorphae</taxon>
        <taxon>Beloniformes</taxon>
        <taxon>Adrianichthyidae</taxon>
        <taxon>Oryziinae</taxon>
        <taxon>Oryzias</taxon>
    </lineage>
</organism>
<name>A0A834F9B5_ORYME</name>